<dbReference type="KEGG" id="gtt:GUITHDRAFT_118201"/>
<dbReference type="InterPro" id="IPR016197">
    <property type="entry name" value="Chromo-like_dom_sf"/>
</dbReference>
<dbReference type="PANTHER" id="PTHR15856:SF51">
    <property type="entry name" value="MBD-R2"/>
    <property type="match status" value="1"/>
</dbReference>
<dbReference type="Proteomes" id="UP000011087">
    <property type="component" value="Unassembled WGS sequence"/>
</dbReference>
<dbReference type="EnsemblProtists" id="EKX35601">
    <property type="protein sequence ID" value="EKX35601"/>
    <property type="gene ID" value="GUITHDRAFT_118201"/>
</dbReference>
<evidence type="ECO:0000313" key="6">
    <source>
        <dbReference type="EnsemblProtists" id="EKX35601"/>
    </source>
</evidence>
<evidence type="ECO:0000313" key="5">
    <source>
        <dbReference type="EMBL" id="EKX35601.1"/>
    </source>
</evidence>
<protein>
    <recommendedName>
        <fullName evidence="8">Tudor domain-containing protein</fullName>
    </recommendedName>
</protein>
<dbReference type="CDD" id="cd20104">
    <property type="entry name" value="MBT_PHF20L1-like"/>
    <property type="match status" value="2"/>
</dbReference>
<dbReference type="EMBL" id="JH993087">
    <property type="protein sequence ID" value="EKX35601.1"/>
    <property type="molecule type" value="Genomic_DNA"/>
</dbReference>
<organism evidence="5">
    <name type="scientific">Guillardia theta (strain CCMP2712)</name>
    <name type="common">Cryptophyte</name>
    <dbReference type="NCBI Taxonomy" id="905079"/>
    <lineage>
        <taxon>Eukaryota</taxon>
        <taxon>Cryptophyceae</taxon>
        <taxon>Pyrenomonadales</taxon>
        <taxon>Geminigeraceae</taxon>
        <taxon>Guillardia</taxon>
    </lineage>
</organism>
<dbReference type="OrthoDB" id="161570at2759"/>
<evidence type="ECO:0008006" key="8">
    <source>
        <dbReference type="Google" id="ProtNLM"/>
    </source>
</evidence>
<feature type="compositionally biased region" description="Basic residues" evidence="4">
    <location>
        <begin position="1"/>
        <end position="10"/>
    </location>
</feature>
<feature type="compositionally biased region" description="Polar residues" evidence="4">
    <location>
        <begin position="27"/>
        <end position="36"/>
    </location>
</feature>
<evidence type="ECO:0000313" key="7">
    <source>
        <dbReference type="Proteomes" id="UP000011087"/>
    </source>
</evidence>
<evidence type="ECO:0000256" key="1">
    <source>
        <dbReference type="ARBA" id="ARBA00004123"/>
    </source>
</evidence>
<reference evidence="7" key="2">
    <citation type="submission" date="2012-11" db="EMBL/GenBank/DDBJ databases">
        <authorList>
            <person name="Kuo A."/>
            <person name="Curtis B.A."/>
            <person name="Tanifuji G."/>
            <person name="Burki F."/>
            <person name="Gruber A."/>
            <person name="Irimia M."/>
            <person name="Maruyama S."/>
            <person name="Arias M.C."/>
            <person name="Ball S.G."/>
            <person name="Gile G.H."/>
            <person name="Hirakawa Y."/>
            <person name="Hopkins J.F."/>
            <person name="Rensing S.A."/>
            <person name="Schmutz J."/>
            <person name="Symeonidi A."/>
            <person name="Elias M."/>
            <person name="Eveleigh R.J."/>
            <person name="Herman E.K."/>
            <person name="Klute M.J."/>
            <person name="Nakayama T."/>
            <person name="Obornik M."/>
            <person name="Reyes-Prieto A."/>
            <person name="Armbrust E.V."/>
            <person name="Aves S.J."/>
            <person name="Beiko R.G."/>
            <person name="Coutinho P."/>
            <person name="Dacks J.B."/>
            <person name="Durnford D.G."/>
            <person name="Fast N.M."/>
            <person name="Green B.R."/>
            <person name="Grisdale C."/>
            <person name="Hempe F."/>
            <person name="Henrissat B."/>
            <person name="Hoppner M.P."/>
            <person name="Ishida K.-I."/>
            <person name="Kim E."/>
            <person name="Koreny L."/>
            <person name="Kroth P.G."/>
            <person name="Liu Y."/>
            <person name="Malik S.-B."/>
            <person name="Maier U.G."/>
            <person name="McRose D."/>
            <person name="Mock T."/>
            <person name="Neilson J.A."/>
            <person name="Onodera N.T."/>
            <person name="Poole A.M."/>
            <person name="Pritham E.J."/>
            <person name="Richards T.A."/>
            <person name="Rocap G."/>
            <person name="Roy S.W."/>
            <person name="Sarai C."/>
            <person name="Schaack S."/>
            <person name="Shirato S."/>
            <person name="Slamovits C.H."/>
            <person name="Spencer D.F."/>
            <person name="Suzuki S."/>
            <person name="Worden A.Z."/>
            <person name="Zauner S."/>
            <person name="Barry K."/>
            <person name="Bell C."/>
            <person name="Bharti A.K."/>
            <person name="Crow J.A."/>
            <person name="Grimwood J."/>
            <person name="Kramer R."/>
            <person name="Lindquist E."/>
            <person name="Lucas S."/>
            <person name="Salamov A."/>
            <person name="McFadden G.I."/>
            <person name="Lane C.E."/>
            <person name="Keeling P.J."/>
            <person name="Gray M.W."/>
            <person name="Grigoriev I.V."/>
            <person name="Archibald J.M."/>
        </authorList>
    </citation>
    <scope>NUCLEOTIDE SEQUENCE</scope>
    <source>
        <strain evidence="7">CCMP2712</strain>
    </source>
</reference>
<keyword evidence="7" id="KW-1185">Reference proteome</keyword>
<gene>
    <name evidence="5" type="ORF">GUITHDRAFT_118201</name>
</gene>
<keyword evidence="3" id="KW-0539">Nucleus</keyword>
<feature type="region of interest" description="Disordered" evidence="4">
    <location>
        <begin position="388"/>
        <end position="451"/>
    </location>
</feature>
<evidence type="ECO:0000256" key="4">
    <source>
        <dbReference type="SAM" id="MobiDB-lite"/>
    </source>
</evidence>
<reference evidence="6" key="3">
    <citation type="submission" date="2016-03" db="UniProtKB">
        <authorList>
            <consortium name="EnsemblProtists"/>
        </authorList>
    </citation>
    <scope>IDENTIFICATION</scope>
</reference>
<dbReference type="PaxDb" id="55529-EKX35601"/>
<accession>L1IH68</accession>
<dbReference type="SUPFAM" id="SSF54160">
    <property type="entry name" value="Chromo domain-like"/>
    <property type="match status" value="2"/>
</dbReference>
<dbReference type="PANTHER" id="PTHR15856">
    <property type="entry name" value="PHD FINGER PROTEIN 20-RELATED"/>
    <property type="match status" value="1"/>
</dbReference>
<reference evidence="5 7" key="1">
    <citation type="journal article" date="2012" name="Nature">
        <title>Algal genomes reveal evolutionary mosaicism and the fate of nucleomorphs.</title>
        <authorList>
            <consortium name="DOE Joint Genome Institute"/>
            <person name="Curtis B.A."/>
            <person name="Tanifuji G."/>
            <person name="Burki F."/>
            <person name="Gruber A."/>
            <person name="Irimia M."/>
            <person name="Maruyama S."/>
            <person name="Arias M.C."/>
            <person name="Ball S.G."/>
            <person name="Gile G.H."/>
            <person name="Hirakawa Y."/>
            <person name="Hopkins J.F."/>
            <person name="Kuo A."/>
            <person name="Rensing S.A."/>
            <person name="Schmutz J."/>
            <person name="Symeonidi A."/>
            <person name="Elias M."/>
            <person name="Eveleigh R.J."/>
            <person name="Herman E.K."/>
            <person name="Klute M.J."/>
            <person name="Nakayama T."/>
            <person name="Obornik M."/>
            <person name="Reyes-Prieto A."/>
            <person name="Armbrust E.V."/>
            <person name="Aves S.J."/>
            <person name="Beiko R.G."/>
            <person name="Coutinho P."/>
            <person name="Dacks J.B."/>
            <person name="Durnford D.G."/>
            <person name="Fast N.M."/>
            <person name="Green B.R."/>
            <person name="Grisdale C.J."/>
            <person name="Hempel F."/>
            <person name="Henrissat B."/>
            <person name="Hoppner M.P."/>
            <person name="Ishida K."/>
            <person name="Kim E."/>
            <person name="Koreny L."/>
            <person name="Kroth P.G."/>
            <person name="Liu Y."/>
            <person name="Malik S.B."/>
            <person name="Maier U.G."/>
            <person name="McRose D."/>
            <person name="Mock T."/>
            <person name="Neilson J.A."/>
            <person name="Onodera N.T."/>
            <person name="Poole A.M."/>
            <person name="Pritham E.J."/>
            <person name="Richards T.A."/>
            <person name="Rocap G."/>
            <person name="Roy S.W."/>
            <person name="Sarai C."/>
            <person name="Schaack S."/>
            <person name="Shirato S."/>
            <person name="Slamovits C.H."/>
            <person name="Spencer D.F."/>
            <person name="Suzuki S."/>
            <person name="Worden A.Z."/>
            <person name="Zauner S."/>
            <person name="Barry K."/>
            <person name="Bell C."/>
            <person name="Bharti A.K."/>
            <person name="Crow J.A."/>
            <person name="Grimwood J."/>
            <person name="Kramer R."/>
            <person name="Lindquist E."/>
            <person name="Lucas S."/>
            <person name="Salamov A."/>
            <person name="McFadden G.I."/>
            <person name="Lane C.E."/>
            <person name="Keeling P.J."/>
            <person name="Gray M.W."/>
            <person name="Grigoriev I.V."/>
            <person name="Archibald J.M."/>
        </authorList>
    </citation>
    <scope>NUCLEOTIDE SEQUENCE</scope>
    <source>
        <strain evidence="5 7">CCMP2712</strain>
    </source>
</reference>
<dbReference type="InterPro" id="IPR043449">
    <property type="entry name" value="PHF20-like"/>
</dbReference>
<sequence length="476" mass="54878">MKRAPVKNRYFHSPTETSRPRSHADENSSLQTSSSLRRAEVEADQVSPGPARKKVPSAAKSCKGMKSSRKNSKSNDPYEIITLDFTPRELDGWLVCPQGDRGRSRQTDADLCDGMGPASDVNHVTAAESLTSVVYKPSRYHTSARVPSKVEQYSVSRPETNVEYGSEILRRVLDIFDPKDGQWRRGVITKYDWRTRKHHVVYEDKEKAFLNLHEHTIRWVFVQYRPPASTVQKAPAHFQVKSRVEAQDREGDWYRGTVVNINVLKTEVKVNFDGWNCKWDEWIPISSGRVRTIQHPDALSIRRDGSPVYLCSKMKVGKEIEAQDVEGGWYRAKVVEKNDARNMVCVNFKDWPPKWNEWIHVDSGRVRDMLYPDAVGITRDGRPIWKEEKRRRSEEGSEYSAGSPRKRSCRSRQVPYQTVERSSRRGGGKPLTVEAPMPPGTNGEEQERRVSDYEQRRLCNIDRNLKMLQYIDRINT</sequence>
<proteinExistence type="predicted"/>
<dbReference type="GO" id="GO:0005634">
    <property type="term" value="C:nucleus"/>
    <property type="evidence" value="ECO:0007669"/>
    <property type="project" value="UniProtKB-SubCell"/>
</dbReference>
<dbReference type="GO" id="GO:0044545">
    <property type="term" value="C:NSL complex"/>
    <property type="evidence" value="ECO:0007669"/>
    <property type="project" value="TreeGrafter"/>
</dbReference>
<dbReference type="AlphaFoldDB" id="L1IH68"/>
<comment type="subcellular location">
    <subcellularLocation>
        <location evidence="1">Nucleus</location>
    </subcellularLocation>
</comment>
<feature type="region of interest" description="Disordered" evidence="4">
    <location>
        <begin position="1"/>
        <end position="75"/>
    </location>
</feature>
<evidence type="ECO:0000256" key="2">
    <source>
        <dbReference type="ARBA" id="ARBA00022737"/>
    </source>
</evidence>
<name>L1IH68_GUITC</name>
<dbReference type="GeneID" id="17292361"/>
<dbReference type="Gene3D" id="2.30.30.140">
    <property type="match status" value="2"/>
</dbReference>
<keyword evidence="2" id="KW-0677">Repeat</keyword>
<dbReference type="GO" id="GO:0006357">
    <property type="term" value="P:regulation of transcription by RNA polymerase II"/>
    <property type="evidence" value="ECO:0007669"/>
    <property type="project" value="TreeGrafter"/>
</dbReference>
<dbReference type="HOGENOM" id="CLU_574213_0_0_1"/>
<evidence type="ECO:0000256" key="3">
    <source>
        <dbReference type="ARBA" id="ARBA00023242"/>
    </source>
</evidence>
<dbReference type="RefSeq" id="XP_005822581.1">
    <property type="nucleotide sequence ID" value="XM_005822524.1"/>
</dbReference>